<keyword evidence="1" id="KW-1133">Transmembrane helix</keyword>
<keyword evidence="3" id="KW-1185">Reference proteome</keyword>
<evidence type="ECO:0000313" key="3">
    <source>
        <dbReference type="Proteomes" id="UP000029499"/>
    </source>
</evidence>
<name>A0A089YRM7_9PSED</name>
<evidence type="ECO:0000313" key="2">
    <source>
        <dbReference type="EMBL" id="AIS16345.1"/>
    </source>
</evidence>
<dbReference type="eggNOG" id="ENOG5033IPS">
    <property type="taxonomic scope" value="Bacteria"/>
</dbReference>
<accession>A0A089YRM7</accession>
<sequence>MIFEVAVVLLAVLWVGTVSLFLSYQKGQRQLAAEQAAGDALRDQRLRELTKRLDDYQNLNVRLGDALHELRAVVGPLPEKLAQLEQRDPGSLSFAQAGKLVAMGASVDELTQACGLTQAEAELMSKLHRG</sequence>
<dbReference type="Proteomes" id="UP000029499">
    <property type="component" value="Chromosome"/>
</dbReference>
<proteinExistence type="predicted"/>
<gene>
    <name evidence="2" type="ORF">LT40_02585</name>
</gene>
<reference evidence="2 3" key="1">
    <citation type="journal article" date="2015" name="J. Biotechnol.">
        <title>Complete genome sequence of Pseudomonas rhizosphaerae IH5T (=DSM 16299T), a phosphate-solubilizing rhizobacterium for bacterial biofertilizer.</title>
        <authorList>
            <person name="Kwak Y."/>
            <person name="Jung B.K."/>
            <person name="Shin J.H."/>
        </authorList>
    </citation>
    <scope>NUCLEOTIDE SEQUENCE [LARGE SCALE GENOMIC DNA]</scope>
    <source>
        <strain evidence="2">DSM 16299</strain>
    </source>
</reference>
<dbReference type="HOGENOM" id="CLU_140401_2_1_6"/>
<evidence type="ECO:0000256" key="1">
    <source>
        <dbReference type="SAM" id="Phobius"/>
    </source>
</evidence>
<organism evidence="2 3">
    <name type="scientific">Pseudomonas rhizosphaerae</name>
    <dbReference type="NCBI Taxonomy" id="216142"/>
    <lineage>
        <taxon>Bacteria</taxon>
        <taxon>Pseudomonadati</taxon>
        <taxon>Pseudomonadota</taxon>
        <taxon>Gammaproteobacteria</taxon>
        <taxon>Pseudomonadales</taxon>
        <taxon>Pseudomonadaceae</taxon>
        <taxon>Pseudomonas</taxon>
    </lineage>
</organism>
<dbReference type="Pfam" id="PF10975">
    <property type="entry name" value="DUF2802"/>
    <property type="match status" value="1"/>
</dbReference>
<dbReference type="STRING" id="216142.LT40_02585"/>
<dbReference type="InterPro" id="IPR021244">
    <property type="entry name" value="DUF2802"/>
</dbReference>
<keyword evidence="1" id="KW-0472">Membrane</keyword>
<protein>
    <submittedName>
        <fullName evidence="2">Chemotaxis protein</fullName>
    </submittedName>
</protein>
<feature type="transmembrane region" description="Helical" evidence="1">
    <location>
        <begin position="6"/>
        <end position="24"/>
    </location>
</feature>
<dbReference type="AlphaFoldDB" id="A0A089YRM7"/>
<dbReference type="EMBL" id="CP009533">
    <property type="protein sequence ID" value="AIS16345.1"/>
    <property type="molecule type" value="Genomic_DNA"/>
</dbReference>
<dbReference type="KEGG" id="prh:LT40_02585"/>
<dbReference type="OrthoDB" id="7068231at2"/>
<keyword evidence="1" id="KW-0812">Transmembrane</keyword>
<dbReference type="RefSeq" id="WP_043186099.1">
    <property type="nucleotide sequence ID" value="NZ_CP009533.1"/>
</dbReference>